<accession>A0ABD2K7C8</accession>
<dbReference type="InterPro" id="IPR033370">
    <property type="entry name" value="COG1"/>
</dbReference>
<feature type="region of interest" description="Disordered" evidence="8">
    <location>
        <begin position="792"/>
        <end position="826"/>
    </location>
</feature>
<comment type="similarity">
    <text evidence="2">Belongs to the COG1 family.</text>
</comment>
<keyword evidence="4" id="KW-0813">Transport</keyword>
<evidence type="ECO:0000256" key="5">
    <source>
        <dbReference type="ARBA" id="ARBA00022927"/>
    </source>
</evidence>
<evidence type="ECO:0000256" key="3">
    <source>
        <dbReference type="ARBA" id="ARBA00020978"/>
    </source>
</evidence>
<dbReference type="GO" id="GO:0000139">
    <property type="term" value="C:Golgi membrane"/>
    <property type="evidence" value="ECO:0007669"/>
    <property type="project" value="UniProtKB-SubCell"/>
</dbReference>
<keyword evidence="6" id="KW-0333">Golgi apparatus</keyword>
<evidence type="ECO:0000313" key="9">
    <source>
        <dbReference type="EMBL" id="KAL3098791.1"/>
    </source>
</evidence>
<reference evidence="9 10" key="1">
    <citation type="submission" date="2024-10" db="EMBL/GenBank/DDBJ databases">
        <authorList>
            <person name="Kim D."/>
        </authorList>
    </citation>
    <scope>NUCLEOTIDE SEQUENCE [LARGE SCALE GENOMIC DNA]</scope>
    <source>
        <strain evidence="9">BH-2024</strain>
    </source>
</reference>
<dbReference type="GO" id="GO:0015031">
    <property type="term" value="P:protein transport"/>
    <property type="evidence" value="ECO:0007669"/>
    <property type="project" value="UniProtKB-KW"/>
</dbReference>
<evidence type="ECO:0000256" key="6">
    <source>
        <dbReference type="ARBA" id="ARBA00023034"/>
    </source>
</evidence>
<gene>
    <name evidence="9" type="ORF">niasHT_024545</name>
</gene>
<dbReference type="EMBL" id="JBICBT010000819">
    <property type="protein sequence ID" value="KAL3098791.1"/>
    <property type="molecule type" value="Genomic_DNA"/>
</dbReference>
<dbReference type="PANTHER" id="PTHR31658">
    <property type="entry name" value="CONSERVED OLIGOMERIC GOLGI COMPLEX SUBUNIT 1"/>
    <property type="match status" value="1"/>
</dbReference>
<evidence type="ECO:0000256" key="7">
    <source>
        <dbReference type="ARBA" id="ARBA00023136"/>
    </source>
</evidence>
<evidence type="ECO:0000256" key="2">
    <source>
        <dbReference type="ARBA" id="ARBA00006653"/>
    </source>
</evidence>
<evidence type="ECO:0000313" key="10">
    <source>
        <dbReference type="Proteomes" id="UP001620626"/>
    </source>
</evidence>
<evidence type="ECO:0000256" key="1">
    <source>
        <dbReference type="ARBA" id="ARBA00004395"/>
    </source>
</evidence>
<evidence type="ECO:0000256" key="4">
    <source>
        <dbReference type="ARBA" id="ARBA00022448"/>
    </source>
</evidence>
<feature type="compositionally biased region" description="Polar residues" evidence="8">
    <location>
        <begin position="800"/>
        <end position="809"/>
    </location>
</feature>
<proteinExistence type="inferred from homology"/>
<keyword evidence="10" id="KW-1185">Reference proteome</keyword>
<dbReference type="PANTHER" id="PTHR31658:SF0">
    <property type="entry name" value="CONSERVED OLIGOMERIC GOLGI COMPLEX SUBUNIT 1"/>
    <property type="match status" value="1"/>
</dbReference>
<name>A0ABD2K7C8_9BILA</name>
<comment type="subcellular location">
    <subcellularLocation>
        <location evidence="1">Golgi apparatus membrane</location>
        <topology evidence="1">Peripheral membrane protein</topology>
    </subcellularLocation>
</comment>
<protein>
    <recommendedName>
        <fullName evidence="3">Conserved oligomeric Golgi complex subunit 1</fullName>
    </recommendedName>
</protein>
<sequence>MSGGDLNNVDRMMRELNVEQLVQIQSSLKGEMDKKREELRRMVGRRYRDVLEASNTVKRLSEIANELASLLANIGQSVHGQQQKDKPTSEMPSFAGEDGTKLVAPKLLCPGRPNASRCFLLLQNLLSMSFVSDDPLVRAFCLCVADFFHRTLSSSDFFALPFSHPPVVPMFSDQFIHFRMELLDISTSKMGSAGSNWNLAVSALVAYILLRPRTTADELLQLFLKSRMDFLMENLRQPDSTLLGLIKQMKDTVQSAEQIFAQGALNSAIQCVTAKGWSPDIVEGFVDNQPMSARQLLRTAVERVNGICPSFELPARNEVQKQCSDWAVKMCEIVGDRVRKMCSYFEQVDQAVEFAVAVGQLFKSNWSSIFESNTLIYRQLFGTALSDRFRELIAVELAQLEQQIRSKMAHINCEPLPLFHKRSATFDPLLASGISRELNEQIQQMNDTLRLLHQNIGKYILISQEDEAEQLHEALADHVLAFVDRLTDFTSWDLSADNETALLPFPNSFTSLPSNCSAPPPTLSSENAAARSRWLAVFRLLLALVQHEPSMLCQCMNRNVDKIVRCNRTLHKATEQALCRFMDFVIDHCVRTTNVCVVMRECCATWDGWAELLQEPERVQLRETVTLDVPTQLSKHLFLFLASIYREINHHSLGHLFTRSVTLHVSQRIGNLLSQLLCQCTENCAPIPQIHTQLLLDAKALFLMFSDKCFLDIVHQLETKMDPIELSVLQAPIARNAKLFAQRTAMLFGQLQAEPMTTLKDAQLPSSYAQLIDITPKGVDVPRLTQIPRLSKLKEDSQSVEDSASTNNKQTKKGRKAKTGASAEVGGLGLPVKGVSTASFSSLYDKISTGWFKS</sequence>
<organism evidence="9 10">
    <name type="scientific">Heterodera trifolii</name>
    <dbReference type="NCBI Taxonomy" id="157864"/>
    <lineage>
        <taxon>Eukaryota</taxon>
        <taxon>Metazoa</taxon>
        <taxon>Ecdysozoa</taxon>
        <taxon>Nematoda</taxon>
        <taxon>Chromadorea</taxon>
        <taxon>Rhabditida</taxon>
        <taxon>Tylenchina</taxon>
        <taxon>Tylenchomorpha</taxon>
        <taxon>Tylenchoidea</taxon>
        <taxon>Heteroderidae</taxon>
        <taxon>Heteroderinae</taxon>
        <taxon>Heterodera</taxon>
    </lineage>
</organism>
<dbReference type="Pfam" id="PF08700">
    <property type="entry name" value="VPS51_Exo84_N"/>
    <property type="match status" value="1"/>
</dbReference>
<dbReference type="AlphaFoldDB" id="A0ABD2K7C8"/>
<keyword evidence="7" id="KW-0472">Membrane</keyword>
<dbReference type="Proteomes" id="UP001620626">
    <property type="component" value="Unassembled WGS sequence"/>
</dbReference>
<evidence type="ECO:0000256" key="8">
    <source>
        <dbReference type="SAM" id="MobiDB-lite"/>
    </source>
</evidence>
<keyword evidence="5" id="KW-0653">Protein transport</keyword>
<comment type="caution">
    <text evidence="9">The sequence shown here is derived from an EMBL/GenBank/DDBJ whole genome shotgun (WGS) entry which is preliminary data.</text>
</comment>